<dbReference type="GeneID" id="74944835"/>
<dbReference type="InterPro" id="IPR001509">
    <property type="entry name" value="Epimerase_deHydtase"/>
</dbReference>
<dbReference type="Gene3D" id="3.40.50.720">
    <property type="entry name" value="NAD(P)-binding Rossmann-like Domain"/>
    <property type="match status" value="1"/>
</dbReference>
<accession>A0A9E7UAW5</accession>
<keyword evidence="3" id="KW-0520">NAD</keyword>
<dbReference type="Proteomes" id="UP001057580">
    <property type="component" value="Chromosome"/>
</dbReference>
<evidence type="ECO:0000256" key="3">
    <source>
        <dbReference type="ARBA" id="ARBA00023027"/>
    </source>
</evidence>
<comment type="similarity">
    <text evidence="1">Belongs to the NAD(P)-dependent epimerase/dehydratase family.</text>
</comment>
<name>A0A9E7UAW5_9EURY</name>
<dbReference type="InterPro" id="IPR036291">
    <property type="entry name" value="NAD(P)-bd_dom_sf"/>
</dbReference>
<sequence>MDVLVTGAAGRVGTAITDHLSADQYDFTLLDVVAHDGPGETVEADVREYEAIRPYFEGQDAVVHLALIREADDAFRGDDRGLGWSDSLQSNLRGINNVYQAAVDAGVDSLLFASSNHVVGMVEVQNAPAVYHGTDVVAGHDEPHRPDSRYGLSKAYGEDLGRLAAEAHGIRFYALRIGAVRSSRFDHPYGDAERGWEAGRWERDSSAYAEQVARMKALWQSRRDLAHLVECCLRDDTVDWDHFYGVSANDRRWLDDLAYARETIGYEPRDDGGEWTAPPESRG</sequence>
<dbReference type="PANTHER" id="PTHR43103">
    <property type="entry name" value="NUCLEOSIDE-DIPHOSPHATE-SUGAR EPIMERASE"/>
    <property type="match status" value="1"/>
</dbReference>
<keyword evidence="6" id="KW-1185">Reference proteome</keyword>
<proteinExistence type="inferred from homology"/>
<evidence type="ECO:0000256" key="1">
    <source>
        <dbReference type="ARBA" id="ARBA00007637"/>
    </source>
</evidence>
<protein>
    <submittedName>
        <fullName evidence="5">NAD(P)-dependent oxidoreductase</fullName>
    </submittedName>
</protein>
<dbReference type="KEGG" id="ssai:N0B31_20395"/>
<gene>
    <name evidence="5" type="ORF">N0B31_20395</name>
</gene>
<evidence type="ECO:0000313" key="5">
    <source>
        <dbReference type="EMBL" id="UWM54467.1"/>
    </source>
</evidence>
<evidence type="ECO:0000259" key="4">
    <source>
        <dbReference type="Pfam" id="PF01370"/>
    </source>
</evidence>
<dbReference type="AlphaFoldDB" id="A0A9E7UAW5"/>
<dbReference type="EMBL" id="CP104003">
    <property type="protein sequence ID" value="UWM54467.1"/>
    <property type="molecule type" value="Genomic_DNA"/>
</dbReference>
<dbReference type="Pfam" id="PF01370">
    <property type="entry name" value="Epimerase"/>
    <property type="match status" value="1"/>
</dbReference>
<reference evidence="5" key="1">
    <citation type="submission" date="2022-09" db="EMBL/GenBank/DDBJ databases">
        <title>Diverse halophilic archaea isolated from saline environments.</title>
        <authorList>
            <person name="Cui H.-L."/>
        </authorList>
    </citation>
    <scope>NUCLEOTIDE SEQUENCE</scope>
    <source>
        <strain evidence="5">ZS-35-S2</strain>
    </source>
</reference>
<evidence type="ECO:0000313" key="6">
    <source>
        <dbReference type="Proteomes" id="UP001057580"/>
    </source>
</evidence>
<dbReference type="GO" id="GO:0016491">
    <property type="term" value="F:oxidoreductase activity"/>
    <property type="evidence" value="ECO:0007669"/>
    <property type="project" value="UniProtKB-KW"/>
</dbReference>
<evidence type="ECO:0000256" key="2">
    <source>
        <dbReference type="ARBA" id="ARBA00023002"/>
    </source>
</evidence>
<feature type="domain" description="NAD-dependent epimerase/dehydratase" evidence="4">
    <location>
        <begin position="3"/>
        <end position="184"/>
    </location>
</feature>
<dbReference type="RefSeq" id="WP_260593487.1">
    <property type="nucleotide sequence ID" value="NZ_CP104003.1"/>
</dbReference>
<dbReference type="PANTHER" id="PTHR43103:SF5">
    <property type="entry name" value="4-EPIMERASE, PUTATIVE (AFU_ORTHOLOGUE AFUA_7G00360)-RELATED"/>
    <property type="match status" value="1"/>
</dbReference>
<organism evidence="5 6">
    <name type="scientific">Salinirubellus salinus</name>
    <dbReference type="NCBI Taxonomy" id="1364945"/>
    <lineage>
        <taxon>Archaea</taxon>
        <taxon>Methanobacteriati</taxon>
        <taxon>Methanobacteriota</taxon>
        <taxon>Stenosarchaea group</taxon>
        <taxon>Halobacteria</taxon>
        <taxon>Halobacteriales</taxon>
        <taxon>Natronomonadaceae</taxon>
        <taxon>Salinirubellus</taxon>
    </lineage>
</organism>
<dbReference type="SUPFAM" id="SSF51735">
    <property type="entry name" value="NAD(P)-binding Rossmann-fold domains"/>
    <property type="match status" value="1"/>
</dbReference>
<keyword evidence="2" id="KW-0560">Oxidoreductase</keyword>